<dbReference type="AlphaFoldDB" id="A0A382J5E8"/>
<protein>
    <submittedName>
        <fullName evidence="1">Uncharacterized protein</fullName>
    </submittedName>
</protein>
<name>A0A382J5E8_9ZZZZ</name>
<organism evidence="1">
    <name type="scientific">marine metagenome</name>
    <dbReference type="NCBI Taxonomy" id="408172"/>
    <lineage>
        <taxon>unclassified sequences</taxon>
        <taxon>metagenomes</taxon>
        <taxon>ecological metagenomes</taxon>
    </lineage>
</organism>
<accession>A0A382J5E8</accession>
<gene>
    <name evidence="1" type="ORF">METZ01_LOCUS259639</name>
</gene>
<evidence type="ECO:0000313" key="1">
    <source>
        <dbReference type="EMBL" id="SVC06785.1"/>
    </source>
</evidence>
<proteinExistence type="predicted"/>
<sequence length="119" mass="13364">MPLKILDFPKSKLSDATIQKVATLSPNLQRLFMSLDESQPVQELTDQALQYFQNQPLTNCKRRCRSVKSSTPSRINLAASVLEQTWGPDGKQLVSGSRDKTTKICQSLPRACNLEEDLQ</sequence>
<reference evidence="1" key="1">
    <citation type="submission" date="2018-05" db="EMBL/GenBank/DDBJ databases">
        <authorList>
            <person name="Lanie J.A."/>
            <person name="Ng W.-L."/>
            <person name="Kazmierczak K.M."/>
            <person name="Andrzejewski T.M."/>
            <person name="Davidsen T.M."/>
            <person name="Wayne K.J."/>
            <person name="Tettelin H."/>
            <person name="Glass J.I."/>
            <person name="Rusch D."/>
            <person name="Podicherti R."/>
            <person name="Tsui H.-C.T."/>
            <person name="Winkler M.E."/>
        </authorList>
    </citation>
    <scope>NUCLEOTIDE SEQUENCE</scope>
</reference>
<dbReference type="EMBL" id="UINC01071685">
    <property type="protein sequence ID" value="SVC06785.1"/>
    <property type="molecule type" value="Genomic_DNA"/>
</dbReference>